<proteinExistence type="predicted"/>
<keyword evidence="1" id="KW-0812">Transmembrane</keyword>
<evidence type="ECO:0008006" key="4">
    <source>
        <dbReference type="Google" id="ProtNLM"/>
    </source>
</evidence>
<reference evidence="3" key="1">
    <citation type="submission" date="2015-01" db="EMBL/GenBank/DDBJ databases">
        <authorList>
            <person name="Manzoor Shahid"/>
            <person name="Zubair Saima"/>
        </authorList>
    </citation>
    <scope>NUCLEOTIDE SEQUENCE [LARGE SCALE GENOMIC DNA]</scope>
    <source>
        <strain evidence="3">Sp3</strain>
    </source>
</reference>
<gene>
    <name evidence="2" type="ORF">SSCH_520042</name>
</gene>
<feature type="transmembrane region" description="Helical" evidence="1">
    <location>
        <begin position="92"/>
        <end position="112"/>
    </location>
</feature>
<dbReference type="AlphaFoldDB" id="A0A0B7MNM2"/>
<dbReference type="RefSeq" id="WP_044665484.1">
    <property type="nucleotide sequence ID" value="NZ_CDRZ01000250.1"/>
</dbReference>
<organism evidence="2 3">
    <name type="scientific">Syntrophaceticus schinkii</name>
    <dbReference type="NCBI Taxonomy" id="499207"/>
    <lineage>
        <taxon>Bacteria</taxon>
        <taxon>Bacillati</taxon>
        <taxon>Bacillota</taxon>
        <taxon>Clostridia</taxon>
        <taxon>Thermoanaerobacterales</taxon>
        <taxon>Thermoanaerobacterales Family III. Incertae Sedis</taxon>
        <taxon>Syntrophaceticus</taxon>
    </lineage>
</organism>
<keyword evidence="3" id="KW-1185">Reference proteome</keyword>
<keyword evidence="1" id="KW-1133">Transmembrane helix</keyword>
<evidence type="ECO:0000313" key="2">
    <source>
        <dbReference type="EMBL" id="CEO89581.1"/>
    </source>
</evidence>
<dbReference type="Proteomes" id="UP000046155">
    <property type="component" value="Unassembled WGS sequence"/>
</dbReference>
<name>A0A0B7MNM2_9FIRM</name>
<evidence type="ECO:0000313" key="3">
    <source>
        <dbReference type="Proteomes" id="UP000046155"/>
    </source>
</evidence>
<dbReference type="EMBL" id="CDRZ01000250">
    <property type="protein sequence ID" value="CEO89581.1"/>
    <property type="molecule type" value="Genomic_DNA"/>
</dbReference>
<evidence type="ECO:0000256" key="1">
    <source>
        <dbReference type="SAM" id="Phobius"/>
    </source>
</evidence>
<sequence>MKIIRFRTIIARFYRQLRDPLFKNSFFLASSRIINISVGFFFWMAAARIYSVGDVGLTTALIASQSLITLFSLFGFDFSLIRFLPASNKRNVYNTCLVITSVFSIIISVLYISCIEIISPELVFLQKHKLAAFFSAFLTLEYHNLDQRKCTSCFKKGG</sequence>
<accession>A0A0B7MNM2</accession>
<keyword evidence="1" id="KW-0472">Membrane</keyword>
<feature type="transmembrane region" description="Helical" evidence="1">
    <location>
        <begin position="21"/>
        <end position="45"/>
    </location>
</feature>
<protein>
    <recommendedName>
        <fullName evidence="4">Polysaccharide biosynthesis protein</fullName>
    </recommendedName>
</protein>
<dbReference type="OrthoDB" id="30633at2"/>
<feature type="transmembrane region" description="Helical" evidence="1">
    <location>
        <begin position="57"/>
        <end position="80"/>
    </location>
</feature>